<proteinExistence type="predicted"/>
<comment type="caution">
    <text evidence="1">The sequence shown here is derived from an EMBL/GenBank/DDBJ whole genome shotgun (WGS) entry which is preliminary data.</text>
</comment>
<dbReference type="EMBL" id="BART01006412">
    <property type="protein sequence ID" value="GAG63098.1"/>
    <property type="molecule type" value="Genomic_DNA"/>
</dbReference>
<organism evidence="1">
    <name type="scientific">marine sediment metagenome</name>
    <dbReference type="NCBI Taxonomy" id="412755"/>
    <lineage>
        <taxon>unclassified sequences</taxon>
        <taxon>metagenomes</taxon>
        <taxon>ecological metagenomes</taxon>
    </lineage>
</organism>
<reference evidence="1" key="1">
    <citation type="journal article" date="2014" name="Front. Microbiol.">
        <title>High frequency of phylogenetically diverse reductive dehalogenase-homologous genes in deep subseafloor sedimentary metagenomes.</title>
        <authorList>
            <person name="Kawai M."/>
            <person name="Futagami T."/>
            <person name="Toyoda A."/>
            <person name="Takaki Y."/>
            <person name="Nishi S."/>
            <person name="Hori S."/>
            <person name="Arai W."/>
            <person name="Tsubouchi T."/>
            <person name="Morono Y."/>
            <person name="Uchiyama I."/>
            <person name="Ito T."/>
            <person name="Fujiyama A."/>
            <person name="Inagaki F."/>
            <person name="Takami H."/>
        </authorList>
    </citation>
    <scope>NUCLEOTIDE SEQUENCE</scope>
    <source>
        <strain evidence="1">Expedition CK06-06</strain>
    </source>
</reference>
<gene>
    <name evidence="1" type="ORF">S01H4_14629</name>
</gene>
<evidence type="ECO:0000313" key="1">
    <source>
        <dbReference type="EMBL" id="GAG63098.1"/>
    </source>
</evidence>
<protein>
    <submittedName>
        <fullName evidence="1">Uncharacterized protein</fullName>
    </submittedName>
</protein>
<dbReference type="InterPro" id="IPR036866">
    <property type="entry name" value="RibonucZ/Hydroxyglut_hydro"/>
</dbReference>
<dbReference type="AlphaFoldDB" id="X0ZRN5"/>
<name>X0ZRN5_9ZZZZ</name>
<dbReference type="Gene3D" id="3.60.15.10">
    <property type="entry name" value="Ribonuclease Z/Hydroxyacylglutathione hydrolase-like"/>
    <property type="match status" value="1"/>
</dbReference>
<sequence length="202" mass="23741">MIVPFNFHELKKRPLKAGSIKVYLVWFDSYGAKSSCIFIETPDIRLLVDPGASAMQPSYPLSATEKEELCQTALNTIIDFSRHADTIFISHYHYDHHTLPSRAKTIYRGKILWIKDPNRWINRSQWGRARLFLNQLYETYGSTDYTAMYTKPENNLKFNDPVEWLPLAMAKDYGDYQNRKNQLLEKGRAWFNKTASLWHKEN</sequence>
<accession>X0ZRN5</accession>
<dbReference type="SUPFAM" id="SSF56281">
    <property type="entry name" value="Metallo-hydrolase/oxidoreductase"/>
    <property type="match status" value="1"/>
</dbReference>
<feature type="non-terminal residue" evidence="1">
    <location>
        <position position="202"/>
    </location>
</feature>